<dbReference type="GO" id="GO:0015689">
    <property type="term" value="P:molybdate ion transport"/>
    <property type="evidence" value="ECO:0007669"/>
    <property type="project" value="TreeGrafter"/>
</dbReference>
<dbReference type="RefSeq" id="WP_048836431.1">
    <property type="nucleotide sequence ID" value="NZ_BJMU01000002.1"/>
</dbReference>
<dbReference type="Pfam" id="PF13531">
    <property type="entry name" value="SBP_bac_11"/>
    <property type="match status" value="1"/>
</dbReference>
<dbReference type="Gene3D" id="3.40.190.10">
    <property type="entry name" value="Periplasmic binding protein-like II"/>
    <property type="match status" value="2"/>
</dbReference>
<dbReference type="OrthoDB" id="9785015at2"/>
<evidence type="ECO:0000313" key="2">
    <source>
        <dbReference type="EMBL" id="GEB82155.1"/>
    </source>
</evidence>
<dbReference type="PANTHER" id="PTHR30632:SF0">
    <property type="entry name" value="SULFATE-BINDING PROTEIN"/>
    <property type="match status" value="1"/>
</dbReference>
<gene>
    <name evidence="2" type="primary">modA</name>
    <name evidence="2" type="ORF">AOR01nite_06320</name>
</gene>
<feature type="signal peptide" evidence="1">
    <location>
        <begin position="1"/>
        <end position="23"/>
    </location>
</feature>
<proteinExistence type="predicted"/>
<evidence type="ECO:0000313" key="3">
    <source>
        <dbReference type="Proteomes" id="UP000317617"/>
    </source>
</evidence>
<keyword evidence="3" id="KW-1185">Reference proteome</keyword>
<feature type="chain" id="PRO_5021408021" evidence="1">
    <location>
        <begin position="24"/>
        <end position="279"/>
    </location>
</feature>
<sequence length="279" mass="30408">MRYFSKFSSIVCLLALLVQPAAAQEARFLNIFAAGSLRGALDDIATEFTRQTTIKTHITYGPAGQLSRSLAAGQQTDIFLSANELYPLQLEKAGLADKPFAFIGNSICVLAPQSLGLTEETLLPFLLKPTTIIGISTPGIDPGGDYGWQVLSNLEHIQKLAAGSVLYRARALVGGTILAPTAPKGVNPISYFLQSGIANVFLAYCSRHEREVSKESVRLAIPPTLNITVYYGGVLMTQATHKQDARRFIEMIYSEKAQSIFRIYGFSPVQKNSSLKVFQ</sequence>
<name>A0A4Y3TMX0_9PROT</name>
<evidence type="ECO:0000256" key="1">
    <source>
        <dbReference type="SAM" id="SignalP"/>
    </source>
</evidence>
<organism evidence="2 3">
    <name type="scientific">Acetobacter orleanensis</name>
    <dbReference type="NCBI Taxonomy" id="104099"/>
    <lineage>
        <taxon>Bacteria</taxon>
        <taxon>Pseudomonadati</taxon>
        <taxon>Pseudomonadota</taxon>
        <taxon>Alphaproteobacteria</taxon>
        <taxon>Acetobacterales</taxon>
        <taxon>Acetobacteraceae</taxon>
        <taxon>Acetobacter</taxon>
    </lineage>
</organism>
<dbReference type="EMBL" id="BJMU01000002">
    <property type="protein sequence ID" value="GEB82155.1"/>
    <property type="molecule type" value="Genomic_DNA"/>
</dbReference>
<protein>
    <submittedName>
        <fullName evidence="2">Molybdate ABC transporter substrate-binding protein</fullName>
    </submittedName>
</protein>
<reference evidence="2 3" key="1">
    <citation type="submission" date="2019-06" db="EMBL/GenBank/DDBJ databases">
        <title>Whole genome shotgun sequence of Acetobacter orleanensis NBRC 13752.</title>
        <authorList>
            <person name="Hosoyama A."/>
            <person name="Uohara A."/>
            <person name="Ohji S."/>
            <person name="Ichikawa N."/>
        </authorList>
    </citation>
    <scope>NUCLEOTIDE SEQUENCE [LARGE SCALE GENOMIC DNA]</scope>
    <source>
        <strain evidence="2 3">NBRC 13752</strain>
    </source>
</reference>
<keyword evidence="1" id="KW-0732">Signal</keyword>
<dbReference type="InterPro" id="IPR050682">
    <property type="entry name" value="ModA/WtpA"/>
</dbReference>
<dbReference type="PANTHER" id="PTHR30632">
    <property type="entry name" value="MOLYBDATE-BINDING PERIPLASMIC PROTEIN"/>
    <property type="match status" value="1"/>
</dbReference>
<accession>A0A4Y3TMX0</accession>
<dbReference type="GO" id="GO:0030973">
    <property type="term" value="F:molybdate ion binding"/>
    <property type="evidence" value="ECO:0007669"/>
    <property type="project" value="TreeGrafter"/>
</dbReference>
<dbReference type="AlphaFoldDB" id="A0A4Y3TMX0"/>
<dbReference type="SUPFAM" id="SSF53850">
    <property type="entry name" value="Periplasmic binding protein-like II"/>
    <property type="match status" value="1"/>
</dbReference>
<dbReference type="Proteomes" id="UP000317617">
    <property type="component" value="Unassembled WGS sequence"/>
</dbReference>
<comment type="caution">
    <text evidence="2">The sequence shown here is derived from an EMBL/GenBank/DDBJ whole genome shotgun (WGS) entry which is preliminary data.</text>
</comment>